<dbReference type="Proteomes" id="UP000001007">
    <property type="component" value="Chromosome"/>
</dbReference>
<dbReference type="EMBL" id="AE006470">
    <property type="protein sequence ID" value="AAM72512.1"/>
    <property type="molecule type" value="Genomic_DNA"/>
</dbReference>
<evidence type="ECO:0000313" key="1">
    <source>
        <dbReference type="EMBL" id="AAM72512.1"/>
    </source>
</evidence>
<organism evidence="1 2">
    <name type="scientific">Chlorobaculum tepidum (strain ATCC 49652 / DSM 12025 / NBRC 103806 / TLS)</name>
    <name type="common">Chlorobium tepidum</name>
    <dbReference type="NCBI Taxonomy" id="194439"/>
    <lineage>
        <taxon>Bacteria</taxon>
        <taxon>Pseudomonadati</taxon>
        <taxon>Chlorobiota</taxon>
        <taxon>Chlorobiia</taxon>
        <taxon>Chlorobiales</taxon>
        <taxon>Chlorobiaceae</taxon>
        <taxon>Chlorobaculum</taxon>
    </lineage>
</organism>
<accession>Q8KCX5</accession>
<evidence type="ECO:0000313" key="2">
    <source>
        <dbReference type="Proteomes" id="UP000001007"/>
    </source>
</evidence>
<name>Q8KCX5_CHLTE</name>
<dbReference type="EnsemblBacteria" id="AAM72512">
    <property type="protein sequence ID" value="AAM72512"/>
    <property type="gene ID" value="CT1282"/>
</dbReference>
<dbReference type="AlphaFoldDB" id="Q8KCX5"/>
<gene>
    <name evidence="1" type="ordered locus">CT1282</name>
</gene>
<reference evidence="1 2" key="1">
    <citation type="journal article" date="2002" name="Proc. Natl. Acad. Sci. U.S.A.">
        <title>The complete genome sequence of Chlorobium tepidum TLS, a photosynthetic, anaerobic, green-sulfur bacterium.</title>
        <authorList>
            <person name="Eisen J.A."/>
            <person name="Nelson K.E."/>
            <person name="Paulsen I.T."/>
            <person name="Heidelberg J.F."/>
            <person name="Wu M."/>
            <person name="Dodson R.J."/>
            <person name="Deboy R."/>
            <person name="Gwinn M.L."/>
            <person name="Nelson W.C."/>
            <person name="Haft D.H."/>
            <person name="Hickey E.K."/>
            <person name="Peterson J.D."/>
            <person name="Durkin A.S."/>
            <person name="Kolonay J.L."/>
            <person name="Yang F."/>
            <person name="Holt I."/>
            <person name="Umayam L.A."/>
            <person name="Mason T."/>
            <person name="Brenner M."/>
            <person name="Shea T.P."/>
            <person name="Parksey D."/>
            <person name="Nierman W.C."/>
            <person name="Feldblyum T.V."/>
            <person name="Hansen C.L."/>
            <person name="Craven M.B."/>
            <person name="Radune D."/>
            <person name="Vamathevan J."/>
            <person name="Khouri H."/>
            <person name="White O."/>
            <person name="Gruber T.M."/>
            <person name="Ketchum K.A."/>
            <person name="Venter J.C."/>
            <person name="Tettelin H."/>
            <person name="Bryant D.A."/>
            <person name="Fraser C.M."/>
        </authorList>
    </citation>
    <scope>NUCLEOTIDE SEQUENCE [LARGE SCALE GENOMIC DNA]</scope>
    <source>
        <strain evidence="2">ATCC 49652 / DSM 12025 / NBRC 103806 / TLS</strain>
    </source>
</reference>
<keyword evidence="2" id="KW-1185">Reference proteome</keyword>
<dbReference type="HOGENOM" id="CLU_3306927_0_0_10"/>
<dbReference type="KEGG" id="cte:CT1282"/>
<proteinExistence type="predicted"/>
<sequence length="39" mass="4677">MTKKKHAKVWRLEKKRLFQRQYRKSLKSINKKSSSSPSG</sequence>
<protein>
    <submittedName>
        <fullName evidence="1">Uncharacterized protein</fullName>
    </submittedName>
</protein>